<dbReference type="KEGG" id="aten:116287213"/>
<dbReference type="OrthoDB" id="10066605at2759"/>
<dbReference type="PANTHER" id="PTHR35578">
    <property type="entry name" value="PROLINE-RICH TRANSMEMBRANE PROTEIN 4-RELATED"/>
    <property type="match status" value="1"/>
</dbReference>
<dbReference type="AlphaFoldDB" id="A0A6P8GZX5"/>
<evidence type="ECO:0000256" key="3">
    <source>
        <dbReference type="ARBA" id="ARBA00022692"/>
    </source>
</evidence>
<feature type="transmembrane region" description="Helical" evidence="8">
    <location>
        <begin position="37"/>
        <end position="60"/>
    </location>
</feature>
<evidence type="ECO:0000313" key="10">
    <source>
        <dbReference type="Proteomes" id="UP000515163"/>
    </source>
</evidence>
<feature type="transmembrane region" description="Helical" evidence="8">
    <location>
        <begin position="72"/>
        <end position="95"/>
    </location>
</feature>
<keyword evidence="4" id="KW-0732">Signal</keyword>
<evidence type="ECO:0000256" key="1">
    <source>
        <dbReference type="ARBA" id="ARBA00004141"/>
    </source>
</evidence>
<accession>A0A6P8GZX5</accession>
<dbReference type="InParanoid" id="A0A6P8GZX5"/>
<evidence type="ECO:0000313" key="11">
    <source>
        <dbReference type="RefSeq" id="XP_031549719.1"/>
    </source>
</evidence>
<feature type="domain" description="Proline-rich transmembrane protein 3/4" evidence="9">
    <location>
        <begin position="23"/>
        <end position="319"/>
    </location>
</feature>
<keyword evidence="10" id="KW-1185">Reference proteome</keyword>
<dbReference type="GeneID" id="116287213"/>
<evidence type="ECO:0000256" key="4">
    <source>
        <dbReference type="ARBA" id="ARBA00022729"/>
    </source>
</evidence>
<gene>
    <name evidence="11" type="primary">LOC116287213</name>
</gene>
<dbReference type="InterPro" id="IPR059081">
    <property type="entry name" value="PRRT3-4"/>
</dbReference>
<feature type="transmembrane region" description="Helical" evidence="8">
    <location>
        <begin position="292"/>
        <end position="314"/>
    </location>
</feature>
<evidence type="ECO:0000256" key="5">
    <source>
        <dbReference type="ARBA" id="ARBA00022989"/>
    </source>
</evidence>
<evidence type="ECO:0000259" key="9">
    <source>
        <dbReference type="Pfam" id="PF25987"/>
    </source>
</evidence>
<feature type="transmembrane region" description="Helical" evidence="8">
    <location>
        <begin position="115"/>
        <end position="136"/>
    </location>
</feature>
<evidence type="ECO:0000256" key="8">
    <source>
        <dbReference type="SAM" id="Phobius"/>
    </source>
</evidence>
<feature type="transmembrane region" description="Helical" evidence="8">
    <location>
        <begin position="148"/>
        <end position="172"/>
    </location>
</feature>
<dbReference type="PANTHER" id="PTHR35578:SF6">
    <property type="entry name" value="PROLINE-RICH TRANSMEMBRANE PROTEIN 4"/>
    <property type="match status" value="1"/>
</dbReference>
<dbReference type="InterPro" id="IPR052836">
    <property type="entry name" value="PRRT_domain-containing"/>
</dbReference>
<organism evidence="10 11">
    <name type="scientific">Actinia tenebrosa</name>
    <name type="common">Australian red waratah sea anemone</name>
    <dbReference type="NCBI Taxonomy" id="6105"/>
    <lineage>
        <taxon>Eukaryota</taxon>
        <taxon>Metazoa</taxon>
        <taxon>Cnidaria</taxon>
        <taxon>Anthozoa</taxon>
        <taxon>Hexacorallia</taxon>
        <taxon>Actiniaria</taxon>
        <taxon>Actiniidae</taxon>
        <taxon>Actinia</taxon>
    </lineage>
</organism>
<feature type="transmembrane region" description="Helical" evidence="8">
    <location>
        <begin position="178"/>
        <end position="202"/>
    </location>
</feature>
<feature type="transmembrane region" description="Helical" evidence="8">
    <location>
        <begin position="252"/>
        <end position="272"/>
    </location>
</feature>
<sequence>MDLWTDLTTSDIPPAHILGQAVYLSWVIQTDTWKKSWTFHVVFFSFCFSFLAIYSVYGVVRSQIRKEKVIRILAYIVHILIGLLGLTRLLTLSVFSSEIKATSVNNNLYKVVSRIIFGIGFPCITSAFALVQISFTEALKGKLSTSKLGNFTFIGLVISFHFLVVLIVGTLTTVISNLFVLFFATKFYFLIMTAVTMVIMLYSGCKVLSHVAEHERALSDLNQHYGSTLALRERTESNTERDKKRSLLKIKIILFLTSLFCLLICGMEIHSIAELAELLAGKDGALAPWSWYVYQTFFRLAELGLAGTILYTMAPQELTDNKNYFNNEKLHWKNIFRQDKKDKSSKKSKNDKGGDVGTMAMVNRAYDQRTYN</sequence>
<keyword evidence="5 8" id="KW-1133">Transmembrane helix</keyword>
<name>A0A6P8GZX5_ACTTE</name>
<protein>
    <submittedName>
        <fullName evidence="11">Uncharacterized protein LOC116287213</fullName>
    </submittedName>
</protein>
<feature type="region of interest" description="Disordered" evidence="7">
    <location>
        <begin position="339"/>
        <end position="372"/>
    </location>
</feature>
<comment type="subcellular location">
    <subcellularLocation>
        <location evidence="1">Membrane</location>
        <topology evidence="1">Multi-pass membrane protein</topology>
    </subcellularLocation>
</comment>
<dbReference type="Pfam" id="PF25987">
    <property type="entry name" value="PRRT3"/>
    <property type="match status" value="1"/>
</dbReference>
<keyword evidence="6 8" id="KW-0472">Membrane</keyword>
<dbReference type="Proteomes" id="UP000515163">
    <property type="component" value="Unplaced"/>
</dbReference>
<proteinExistence type="predicted"/>
<dbReference type="RefSeq" id="XP_031549719.1">
    <property type="nucleotide sequence ID" value="XM_031693859.1"/>
</dbReference>
<evidence type="ECO:0000256" key="6">
    <source>
        <dbReference type="ARBA" id="ARBA00023136"/>
    </source>
</evidence>
<evidence type="ECO:0000256" key="2">
    <source>
        <dbReference type="ARBA" id="ARBA00022553"/>
    </source>
</evidence>
<keyword evidence="3 8" id="KW-0812">Transmembrane</keyword>
<keyword evidence="2" id="KW-0597">Phosphoprotein</keyword>
<reference evidence="11" key="1">
    <citation type="submission" date="2025-08" db="UniProtKB">
        <authorList>
            <consortium name="RefSeq"/>
        </authorList>
    </citation>
    <scope>IDENTIFICATION</scope>
    <source>
        <tissue evidence="11">Tentacle</tissue>
    </source>
</reference>
<evidence type="ECO:0000256" key="7">
    <source>
        <dbReference type="SAM" id="MobiDB-lite"/>
    </source>
</evidence>